<accession>A0A225W2H5</accession>
<comment type="caution">
    <text evidence="2">The sequence shown here is derived from an EMBL/GenBank/DDBJ whole genome shotgun (WGS) entry which is preliminary data.</text>
</comment>
<feature type="region of interest" description="Disordered" evidence="1">
    <location>
        <begin position="113"/>
        <end position="132"/>
    </location>
</feature>
<reference evidence="3" key="1">
    <citation type="submission" date="2017-03" db="EMBL/GenBank/DDBJ databases">
        <title>Phytopthora megakarya and P. palmivora, two closely related causual agents of cacao black pod achieved similar genome size and gene model numbers by different mechanisms.</title>
        <authorList>
            <person name="Ali S."/>
            <person name="Shao J."/>
            <person name="Larry D.J."/>
            <person name="Kronmiller B."/>
            <person name="Shen D."/>
            <person name="Strem M.D."/>
            <person name="Melnick R.L."/>
            <person name="Guiltinan M.J."/>
            <person name="Tyler B.M."/>
            <person name="Meinhardt L.W."/>
            <person name="Bailey B.A."/>
        </authorList>
    </citation>
    <scope>NUCLEOTIDE SEQUENCE [LARGE SCALE GENOMIC DNA]</scope>
    <source>
        <strain evidence="3">zdho120</strain>
    </source>
</reference>
<feature type="compositionally biased region" description="Low complexity" evidence="1">
    <location>
        <begin position="92"/>
        <end position="104"/>
    </location>
</feature>
<evidence type="ECO:0000256" key="1">
    <source>
        <dbReference type="SAM" id="MobiDB-lite"/>
    </source>
</evidence>
<keyword evidence="3" id="KW-1185">Reference proteome</keyword>
<feature type="compositionally biased region" description="Low complexity" evidence="1">
    <location>
        <begin position="114"/>
        <end position="129"/>
    </location>
</feature>
<evidence type="ECO:0000313" key="3">
    <source>
        <dbReference type="Proteomes" id="UP000198211"/>
    </source>
</evidence>
<feature type="region of interest" description="Disordered" evidence="1">
    <location>
        <begin position="74"/>
        <end position="106"/>
    </location>
</feature>
<dbReference type="Proteomes" id="UP000198211">
    <property type="component" value="Unassembled WGS sequence"/>
</dbReference>
<dbReference type="EMBL" id="NBNE01001998">
    <property type="protein sequence ID" value="OWZ11896.1"/>
    <property type="molecule type" value="Genomic_DNA"/>
</dbReference>
<gene>
    <name evidence="2" type="ORF">PHMEG_00015016</name>
</gene>
<feature type="non-terminal residue" evidence="2">
    <location>
        <position position="1"/>
    </location>
</feature>
<sequence>FQALRHIDRLRNFQIQYCGLRVLLARQYYHAHRRFDESPLDYLYWLNVAGLRGRLKIKDGNAEDLREVLRARDRAKSRQNKAALRSGKFRQKASNAAPSAPAKQVRAIQIQAVDSGSDTSDGSDGSDSEMGSHRRIYLAANQEVAPKEESEMIMPESGHQDLGSMNISNRSIDPRSRVTVSTMLALRIQEALKSRMLETPDLYKVRQARSSGRSLPFCVAGSMT</sequence>
<proteinExistence type="predicted"/>
<dbReference type="AlphaFoldDB" id="A0A225W2H5"/>
<name>A0A225W2H5_9STRA</name>
<organism evidence="2 3">
    <name type="scientific">Phytophthora megakarya</name>
    <dbReference type="NCBI Taxonomy" id="4795"/>
    <lineage>
        <taxon>Eukaryota</taxon>
        <taxon>Sar</taxon>
        <taxon>Stramenopiles</taxon>
        <taxon>Oomycota</taxon>
        <taxon>Peronosporomycetes</taxon>
        <taxon>Peronosporales</taxon>
        <taxon>Peronosporaceae</taxon>
        <taxon>Phytophthora</taxon>
    </lineage>
</organism>
<protein>
    <submittedName>
        <fullName evidence="2">Uncharacterized protein</fullName>
    </submittedName>
</protein>
<evidence type="ECO:0000313" key="2">
    <source>
        <dbReference type="EMBL" id="OWZ11896.1"/>
    </source>
</evidence>